<dbReference type="SUPFAM" id="SSF54814">
    <property type="entry name" value="Prokaryotic type KH domain (KH-domain type II)"/>
    <property type="match status" value="2"/>
</dbReference>
<feature type="domain" description="K Homology" evidence="7">
    <location>
        <begin position="304"/>
        <end position="368"/>
    </location>
</feature>
<dbReference type="PANTHER" id="PTHR22648">
    <property type="entry name" value="TRANSCRIPTION TERMINATION FACTOR NUSA"/>
    <property type="match status" value="1"/>
</dbReference>
<name>A0ABW3IGF9_9FLAO</name>
<keyword evidence="3 6" id="KW-0694">RNA-binding</keyword>
<keyword evidence="2 6" id="KW-0963">Cytoplasm</keyword>
<dbReference type="InterPro" id="IPR009019">
    <property type="entry name" value="KH_sf_prok-type"/>
</dbReference>
<dbReference type="InterPro" id="IPR015946">
    <property type="entry name" value="KH_dom-like_a/b"/>
</dbReference>
<evidence type="ECO:0000256" key="6">
    <source>
        <dbReference type="HAMAP-Rule" id="MF_00945"/>
    </source>
</evidence>
<dbReference type="CDD" id="cd02134">
    <property type="entry name" value="KH-II_NusA_rpt1"/>
    <property type="match status" value="1"/>
</dbReference>
<comment type="subcellular location">
    <subcellularLocation>
        <location evidence="6">Cytoplasm</location>
    </subcellularLocation>
</comment>
<evidence type="ECO:0000259" key="7">
    <source>
        <dbReference type="SMART" id="SM00322"/>
    </source>
</evidence>
<dbReference type="Proteomes" id="UP001597100">
    <property type="component" value="Unassembled WGS sequence"/>
</dbReference>
<keyword evidence="4 6" id="KW-0805">Transcription regulation</keyword>
<comment type="similarity">
    <text evidence="6">Belongs to the NusA family.</text>
</comment>
<reference evidence="9" key="1">
    <citation type="journal article" date="2019" name="Int. J. Syst. Evol. Microbiol.">
        <title>The Global Catalogue of Microorganisms (GCM) 10K type strain sequencing project: providing services to taxonomists for standard genome sequencing and annotation.</title>
        <authorList>
            <consortium name="The Broad Institute Genomics Platform"/>
            <consortium name="The Broad Institute Genome Sequencing Center for Infectious Disease"/>
            <person name="Wu L."/>
            <person name="Ma J."/>
        </authorList>
    </citation>
    <scope>NUCLEOTIDE SEQUENCE [LARGE SCALE GENOMIC DNA]</scope>
    <source>
        <strain evidence="9">CCUG 60898</strain>
    </source>
</reference>
<dbReference type="CDD" id="cd22529">
    <property type="entry name" value="KH-II_NusA_rpt2"/>
    <property type="match status" value="1"/>
</dbReference>
<comment type="caution">
    <text evidence="8">The sequence shown here is derived from an EMBL/GenBank/DDBJ whole genome shotgun (WGS) entry which is preliminary data.</text>
</comment>
<comment type="subunit">
    <text evidence="6">Monomer. Binds directly to the core enzyme of the DNA-dependent RNA polymerase and to nascent RNA.</text>
</comment>
<sequence length="413" mass="47332">MENIALIESFSEFKDDKLIDRVTLMAILEDVFRNALKKKYGEDDNFDIIVNPDKGDLEIWRNRVVVADGEVEDPNQEISLTEARKIEPDFEVGEDVSEEVKLIDLGRRSILALRQNLISKIHEHDNTNIYKQFKELEGEIYAAEVHHIRHRAIILLDDEGNEIILPKDRQIPSDFFRKGENVRGVIESVELKGNKPTIIMSRTSPLFLEKLFEQEIPEVFDGLINVKKVVRIPGEKAKVAVDSYDDRIDPVGACVGMKGSRIHSIVRELGNENIDVINYTTNNQLLITRALSPAKITSLKIDEENKRAEVMLKPEEVSKAIGRGGHNIRLAGQLTGYEIDVFREGVEEDVELREFADEIEDWVIEEFAKIGLDTAKSILEQDVDDLVRRTDLEEETVRDVMRVLREEFEEENN</sequence>
<feature type="domain" description="K Homology" evidence="7">
    <location>
        <begin position="233"/>
        <end position="295"/>
    </location>
</feature>
<dbReference type="InterPro" id="IPR030842">
    <property type="entry name" value="TF_NusA_bacterial"/>
</dbReference>
<organism evidence="8 9">
    <name type="scientific">Salinimicrobium gaetbulicola</name>
    <dbReference type="NCBI Taxonomy" id="999702"/>
    <lineage>
        <taxon>Bacteria</taxon>
        <taxon>Pseudomonadati</taxon>
        <taxon>Bacteroidota</taxon>
        <taxon>Flavobacteriia</taxon>
        <taxon>Flavobacteriales</taxon>
        <taxon>Flavobacteriaceae</taxon>
        <taxon>Salinimicrobium</taxon>
    </lineage>
</organism>
<dbReference type="InterPro" id="IPR012340">
    <property type="entry name" value="NA-bd_OB-fold"/>
</dbReference>
<keyword evidence="9" id="KW-1185">Reference proteome</keyword>
<dbReference type="InterPro" id="IPR036555">
    <property type="entry name" value="NusA_N_sf"/>
</dbReference>
<accession>A0ABW3IGF9</accession>
<evidence type="ECO:0000256" key="3">
    <source>
        <dbReference type="ARBA" id="ARBA00022884"/>
    </source>
</evidence>
<dbReference type="InterPro" id="IPR010213">
    <property type="entry name" value="TF_NusA"/>
</dbReference>
<dbReference type="Gene3D" id="3.30.300.20">
    <property type="match status" value="2"/>
</dbReference>
<evidence type="ECO:0000256" key="4">
    <source>
        <dbReference type="ARBA" id="ARBA00023015"/>
    </source>
</evidence>
<gene>
    <name evidence="6 8" type="primary">nusA</name>
    <name evidence="8" type="ORF">ACFQ1G_07765</name>
</gene>
<dbReference type="InterPro" id="IPR025249">
    <property type="entry name" value="TF_NusA_KH_1st"/>
</dbReference>
<keyword evidence="6" id="KW-0889">Transcription antitermination</keyword>
<dbReference type="Gene3D" id="3.30.1480.10">
    <property type="entry name" value="NusA, N-terminal domain"/>
    <property type="match status" value="1"/>
</dbReference>
<dbReference type="InterPro" id="IPR004087">
    <property type="entry name" value="KH_dom"/>
</dbReference>
<dbReference type="InterPro" id="IPR013735">
    <property type="entry name" value="TF_NusA_N"/>
</dbReference>
<dbReference type="NCBIfam" id="TIGR01953">
    <property type="entry name" value="NusA"/>
    <property type="match status" value="1"/>
</dbReference>
<evidence type="ECO:0000256" key="1">
    <source>
        <dbReference type="ARBA" id="ARBA00022472"/>
    </source>
</evidence>
<keyword evidence="1 6" id="KW-0806">Transcription termination</keyword>
<evidence type="ECO:0000313" key="8">
    <source>
        <dbReference type="EMBL" id="MFD0976682.1"/>
    </source>
</evidence>
<dbReference type="SUPFAM" id="SSF69705">
    <property type="entry name" value="Transcription factor NusA, N-terminal domain"/>
    <property type="match status" value="1"/>
</dbReference>
<dbReference type="Pfam" id="PF13184">
    <property type="entry name" value="KH_NusA_1st"/>
    <property type="match status" value="1"/>
</dbReference>
<dbReference type="RefSeq" id="WP_380738229.1">
    <property type="nucleotide sequence ID" value="NZ_JBHTJP010000032.1"/>
</dbReference>
<protein>
    <recommendedName>
        <fullName evidence="6">Transcription termination/antitermination protein NusA</fullName>
    </recommendedName>
</protein>
<evidence type="ECO:0000256" key="2">
    <source>
        <dbReference type="ARBA" id="ARBA00022490"/>
    </source>
</evidence>
<dbReference type="PROSITE" id="PS50084">
    <property type="entry name" value="KH_TYPE_1"/>
    <property type="match status" value="1"/>
</dbReference>
<dbReference type="Pfam" id="PF26594">
    <property type="entry name" value="KH_NusA_2nd"/>
    <property type="match status" value="1"/>
</dbReference>
<comment type="function">
    <text evidence="6">Participates in both transcription termination and antitermination.</text>
</comment>
<evidence type="ECO:0000256" key="5">
    <source>
        <dbReference type="ARBA" id="ARBA00023163"/>
    </source>
</evidence>
<dbReference type="SMART" id="SM00322">
    <property type="entry name" value="KH"/>
    <property type="match status" value="2"/>
</dbReference>
<proteinExistence type="inferred from homology"/>
<dbReference type="SUPFAM" id="SSF50249">
    <property type="entry name" value="Nucleic acid-binding proteins"/>
    <property type="match status" value="1"/>
</dbReference>
<evidence type="ECO:0000313" key="9">
    <source>
        <dbReference type="Proteomes" id="UP001597100"/>
    </source>
</evidence>
<dbReference type="EMBL" id="JBHTJP010000032">
    <property type="protein sequence ID" value="MFD0976682.1"/>
    <property type="molecule type" value="Genomic_DNA"/>
</dbReference>
<keyword evidence="5 6" id="KW-0804">Transcription</keyword>
<dbReference type="PANTHER" id="PTHR22648:SF0">
    <property type="entry name" value="TRANSCRIPTION TERMINATION_ANTITERMINATION PROTEIN NUSA"/>
    <property type="match status" value="1"/>
</dbReference>
<dbReference type="Pfam" id="PF08529">
    <property type="entry name" value="NusA_N"/>
    <property type="match status" value="1"/>
</dbReference>
<dbReference type="InterPro" id="IPR058582">
    <property type="entry name" value="KH_NusA_2nd"/>
</dbReference>
<dbReference type="HAMAP" id="MF_00945_B">
    <property type="entry name" value="NusA_B"/>
    <property type="match status" value="1"/>
</dbReference>
<dbReference type="Gene3D" id="2.40.50.140">
    <property type="entry name" value="Nucleic acid-binding proteins"/>
    <property type="match status" value="1"/>
</dbReference>